<feature type="region of interest" description="Disordered" evidence="1">
    <location>
        <begin position="1"/>
        <end position="50"/>
    </location>
</feature>
<keyword evidence="2" id="KW-0812">Transmembrane</keyword>
<feature type="transmembrane region" description="Helical" evidence="2">
    <location>
        <begin position="78"/>
        <end position="98"/>
    </location>
</feature>
<dbReference type="OrthoDB" id="3576735at2"/>
<proteinExistence type="predicted"/>
<keyword evidence="5" id="KW-1185">Reference proteome</keyword>
<evidence type="ECO:0000313" key="5">
    <source>
        <dbReference type="Proteomes" id="UP000198959"/>
    </source>
</evidence>
<evidence type="ECO:0000259" key="3">
    <source>
        <dbReference type="Pfam" id="PF07331"/>
    </source>
</evidence>
<reference evidence="5" key="1">
    <citation type="submission" date="2016-06" db="EMBL/GenBank/DDBJ databases">
        <authorList>
            <person name="Varghese N."/>
            <person name="Submissions Spin"/>
        </authorList>
    </citation>
    <scope>NUCLEOTIDE SEQUENCE [LARGE SCALE GENOMIC DNA]</scope>
    <source>
        <strain evidence="5">DSM 43817</strain>
    </source>
</reference>
<dbReference type="AlphaFoldDB" id="A0A1C6S0F6"/>
<feature type="transmembrane region" description="Helical" evidence="2">
    <location>
        <begin position="185"/>
        <end position="209"/>
    </location>
</feature>
<dbReference type="RefSeq" id="WP_091640709.1">
    <property type="nucleotide sequence ID" value="NZ_FMHW01000002.1"/>
</dbReference>
<dbReference type="STRING" id="145854.GA0074692_1491"/>
<gene>
    <name evidence="4" type="ORF">GA0074692_1491</name>
</gene>
<dbReference type="Pfam" id="PF07331">
    <property type="entry name" value="TctB"/>
    <property type="match status" value="1"/>
</dbReference>
<name>A0A1C6S0F6_9ACTN</name>
<keyword evidence="2" id="KW-1133">Transmembrane helix</keyword>
<organism evidence="4 5">
    <name type="scientific">Micromonospora pallida</name>
    <dbReference type="NCBI Taxonomy" id="145854"/>
    <lineage>
        <taxon>Bacteria</taxon>
        <taxon>Bacillati</taxon>
        <taxon>Actinomycetota</taxon>
        <taxon>Actinomycetes</taxon>
        <taxon>Micromonosporales</taxon>
        <taxon>Micromonosporaceae</taxon>
        <taxon>Micromonospora</taxon>
    </lineage>
</organism>
<feature type="transmembrane region" description="Helical" evidence="2">
    <location>
        <begin position="110"/>
        <end position="130"/>
    </location>
</feature>
<feature type="transmembrane region" description="Helical" evidence="2">
    <location>
        <begin position="142"/>
        <end position="165"/>
    </location>
</feature>
<keyword evidence="2" id="KW-0472">Membrane</keyword>
<accession>A0A1C6S0F6</accession>
<protein>
    <submittedName>
        <fullName evidence="4">Tripartite tricarboxylate transporter TctB family protein</fullName>
    </submittedName>
</protein>
<evidence type="ECO:0000256" key="2">
    <source>
        <dbReference type="SAM" id="Phobius"/>
    </source>
</evidence>
<sequence length="215" mass="21785">MTSANDRAGSPAVPGGRAAAGGAPGATRQAEPASGPAAEAPGPGEPDLDGVSLAEAVHQVEEAEHEGRPPAAGPLSNVLVAAAVVVLGVAALVGSARLGLGSARSPEGGTWPLLVSGVLVLLGLGLLATARRTTDAERFSRASWLVFAGLATMVVFVAVIEVIGFEIPATLLAFVWLRFLGRESWRTSVVVSLAVVVAFYLLFVAALAVPIPHLF</sequence>
<dbReference type="InterPro" id="IPR009936">
    <property type="entry name" value="DUF1468"/>
</dbReference>
<dbReference type="Proteomes" id="UP000198959">
    <property type="component" value="Unassembled WGS sequence"/>
</dbReference>
<evidence type="ECO:0000313" key="4">
    <source>
        <dbReference type="EMBL" id="SCL22963.1"/>
    </source>
</evidence>
<feature type="compositionally biased region" description="Low complexity" evidence="1">
    <location>
        <begin position="7"/>
        <end position="17"/>
    </location>
</feature>
<evidence type="ECO:0000256" key="1">
    <source>
        <dbReference type="SAM" id="MobiDB-lite"/>
    </source>
</evidence>
<feature type="domain" description="DUF1468" evidence="3">
    <location>
        <begin position="80"/>
        <end position="212"/>
    </location>
</feature>
<feature type="compositionally biased region" description="Low complexity" evidence="1">
    <location>
        <begin position="25"/>
        <end position="42"/>
    </location>
</feature>
<dbReference type="EMBL" id="FMHW01000002">
    <property type="protein sequence ID" value="SCL22963.1"/>
    <property type="molecule type" value="Genomic_DNA"/>
</dbReference>